<comment type="caution">
    <text evidence="1">The sequence shown here is derived from an EMBL/GenBank/DDBJ whole genome shotgun (WGS) entry which is preliminary data.</text>
</comment>
<sequence length="374" mass="40354">MAATIAVRHVDAETWRVEYRFAQAVSAIKLPAVADYRQQAWRVRTPGMKLQPGAEFDVISAHGKPFKSASIDITSYDGRPPKAYAPFNRFSDGGTLLFLGHLQGDVLRAKREHEMRADIRLAGLSQENVIAPPQNRQHPGGERGYAYFGPAQAVRAGAVKVLVDPKTPEWARETVLDTGAKVAQYYEKAYQRPLKEELFITVSIGSDEKPGLSMNGGAVLGQLAYHFSGAQLAGDHPKKREMLARLVAHEMAHIWQLNTARGGVGEKDPWIHEGGAEAMALDALLQTGAASAESVNAYRAAQTAACEKLGKSVESYNGIYACGLARFDQLGVAIVPLWRGLMEATEAKGAVYSERMVQDVAASQPAAAAPSGGD</sequence>
<gene>
    <name evidence="1" type="ORF">GTP41_19115</name>
</gene>
<dbReference type="InterPro" id="IPR027268">
    <property type="entry name" value="Peptidase_M4/M1_CTD_sf"/>
</dbReference>
<dbReference type="RefSeq" id="WP_161027173.1">
    <property type="nucleotide sequence ID" value="NZ_WWCJ01000014.1"/>
</dbReference>
<protein>
    <recommendedName>
        <fullName evidence="3">Peptidase M61 catalytic domain-containing protein</fullName>
    </recommendedName>
</protein>
<keyword evidence="2" id="KW-1185">Reference proteome</keyword>
<reference evidence="1 2" key="1">
    <citation type="submission" date="2019-12" db="EMBL/GenBank/DDBJ databases">
        <title>Novel species isolated from a subtropical stream in China.</title>
        <authorList>
            <person name="Lu H."/>
        </authorList>
    </citation>
    <scope>NUCLEOTIDE SEQUENCE [LARGE SCALE GENOMIC DNA]</scope>
    <source>
        <strain evidence="1 2">DS3</strain>
    </source>
</reference>
<evidence type="ECO:0008006" key="3">
    <source>
        <dbReference type="Google" id="ProtNLM"/>
    </source>
</evidence>
<dbReference type="Gene3D" id="1.10.390.10">
    <property type="entry name" value="Neutral Protease Domain 2"/>
    <property type="match status" value="1"/>
</dbReference>
<proteinExistence type="predicted"/>
<name>A0A6N9HKN2_9BURK</name>
<accession>A0A6N9HKN2</accession>
<dbReference type="Proteomes" id="UP000448575">
    <property type="component" value="Unassembled WGS sequence"/>
</dbReference>
<evidence type="ECO:0000313" key="2">
    <source>
        <dbReference type="Proteomes" id="UP000448575"/>
    </source>
</evidence>
<dbReference type="EMBL" id="WWCJ01000014">
    <property type="protein sequence ID" value="MYN04208.1"/>
    <property type="molecule type" value="Genomic_DNA"/>
</dbReference>
<organism evidence="1 2">
    <name type="scientific">Pseudoduganella guangdongensis</name>
    <dbReference type="NCBI Taxonomy" id="2692179"/>
    <lineage>
        <taxon>Bacteria</taxon>
        <taxon>Pseudomonadati</taxon>
        <taxon>Pseudomonadota</taxon>
        <taxon>Betaproteobacteria</taxon>
        <taxon>Burkholderiales</taxon>
        <taxon>Oxalobacteraceae</taxon>
        <taxon>Telluria group</taxon>
        <taxon>Pseudoduganella</taxon>
    </lineage>
</organism>
<evidence type="ECO:0000313" key="1">
    <source>
        <dbReference type="EMBL" id="MYN04208.1"/>
    </source>
</evidence>
<dbReference type="AlphaFoldDB" id="A0A6N9HKN2"/>